<dbReference type="InterPro" id="IPR043129">
    <property type="entry name" value="ATPase_NBD"/>
</dbReference>
<comment type="caution">
    <text evidence="3">The sequence shown here is derived from an EMBL/GenBank/DDBJ whole genome shotgun (WGS) entry which is preliminary data.</text>
</comment>
<dbReference type="SUPFAM" id="SSF53067">
    <property type="entry name" value="Actin-like ATPase domain"/>
    <property type="match status" value="1"/>
</dbReference>
<evidence type="ECO:0000259" key="1">
    <source>
        <dbReference type="Pfam" id="PF01968"/>
    </source>
</evidence>
<accession>A0ABV7KTI2</accession>
<dbReference type="InterPro" id="IPR002821">
    <property type="entry name" value="Hydantoinase_A"/>
</dbReference>
<keyword evidence="4" id="KW-1185">Reference proteome</keyword>
<dbReference type="InterPro" id="IPR045079">
    <property type="entry name" value="Oxoprolinase-like"/>
</dbReference>
<dbReference type="EMBL" id="JBHRTR010000001">
    <property type="protein sequence ID" value="MFC3225596.1"/>
    <property type="molecule type" value="Genomic_DNA"/>
</dbReference>
<sequence>MTATDLAVDIGGTFVDVVARGPDGALRIAKLPSSRAAPEAAMAAALDTALAELAIEPAQVASLRHGTTVATNALVERKGARLGLITTAGFRDVLELGRQNRRDLYDPVARPRAPVFLVPRRLRLEVAGRIAADGTEVEPLDEAAVAAAADDLAAAGVEAVAIVFLFAHLDPAHERRAAEILRDRQPGLALSLSSEADPRPREFERTGVTCFDAYVKPVVGRYLDRVAAHAASAGIAAPLQVVTSAGWLQSAGRVAGVPSRLLLSGPAAGVLAAATLARDLGEAKVATIDIGGTTSDLALVLDGVPAIRQGGSIDGHDLRVPMVDVAAIGAGGGSIARVAAGGSLQVGPESAGADPGPACLGLGGERATLTDASLLLGYLDPQGFAGGRLALRPDLAEAAIRRDLAAPLDLPPVAAALGAHRIANVQMANALRLAALARGLDSRDLTLMAMGGAGGLHAAAIAGLAGIRRVVVPPAPGAMAAIGLFCAPVTQACEQPLMRASDDILPGEIVLIGQALAGEAEMLMRAEGVPAGRDRLHFEADLAFARQSHPLTLAFEPEGEDPVAALGAMLEAEHERLFGFRQSGAWKLFALRAVRQAPPLVDRLPPPAAAAARPPATRRVAFDADGPVPADVLDRAGLGAGETVTGPAVIAQADSTTLLPPGWSATVLSGGSLLLQPAAGAAR</sequence>
<dbReference type="Pfam" id="PF05378">
    <property type="entry name" value="Hydant_A_N"/>
    <property type="match status" value="1"/>
</dbReference>
<evidence type="ECO:0000313" key="4">
    <source>
        <dbReference type="Proteomes" id="UP001595528"/>
    </source>
</evidence>
<protein>
    <submittedName>
        <fullName evidence="3">Hydantoinase/oxoprolinase family protein</fullName>
    </submittedName>
</protein>
<reference evidence="4" key="1">
    <citation type="journal article" date="2019" name="Int. J. Syst. Evol. Microbiol.">
        <title>The Global Catalogue of Microorganisms (GCM) 10K type strain sequencing project: providing services to taxonomists for standard genome sequencing and annotation.</title>
        <authorList>
            <consortium name="The Broad Institute Genomics Platform"/>
            <consortium name="The Broad Institute Genome Sequencing Center for Infectious Disease"/>
            <person name="Wu L."/>
            <person name="Ma J."/>
        </authorList>
    </citation>
    <scope>NUCLEOTIDE SEQUENCE [LARGE SCALE GENOMIC DNA]</scope>
    <source>
        <strain evidence="4">KCTC 42964</strain>
    </source>
</reference>
<dbReference type="RefSeq" id="WP_379897319.1">
    <property type="nucleotide sequence ID" value="NZ_JBHRTR010000001.1"/>
</dbReference>
<dbReference type="PANTHER" id="PTHR11365:SF23">
    <property type="entry name" value="HYPOTHETICAL 5-OXOPROLINASE (EUROFUNG)-RELATED"/>
    <property type="match status" value="1"/>
</dbReference>
<dbReference type="Proteomes" id="UP001595528">
    <property type="component" value="Unassembled WGS sequence"/>
</dbReference>
<proteinExistence type="predicted"/>
<evidence type="ECO:0000313" key="3">
    <source>
        <dbReference type="EMBL" id="MFC3225596.1"/>
    </source>
</evidence>
<name>A0ABV7KTI2_9PROT</name>
<gene>
    <name evidence="3" type="ORF">ACFOGJ_00035</name>
</gene>
<dbReference type="PANTHER" id="PTHR11365">
    <property type="entry name" value="5-OXOPROLINASE RELATED"/>
    <property type="match status" value="1"/>
</dbReference>
<organism evidence="3 4">
    <name type="scientific">Marinibaculum pumilum</name>
    <dbReference type="NCBI Taxonomy" id="1766165"/>
    <lineage>
        <taxon>Bacteria</taxon>
        <taxon>Pseudomonadati</taxon>
        <taxon>Pseudomonadota</taxon>
        <taxon>Alphaproteobacteria</taxon>
        <taxon>Rhodospirillales</taxon>
        <taxon>Rhodospirillaceae</taxon>
        <taxon>Marinibaculum</taxon>
    </lineage>
</organism>
<dbReference type="InterPro" id="IPR008040">
    <property type="entry name" value="Hydant_A_N"/>
</dbReference>
<feature type="domain" description="Hydantoinase A/oxoprolinase" evidence="1">
    <location>
        <begin position="205"/>
        <end position="491"/>
    </location>
</feature>
<dbReference type="Pfam" id="PF01968">
    <property type="entry name" value="Hydantoinase_A"/>
    <property type="match status" value="1"/>
</dbReference>
<evidence type="ECO:0000259" key="2">
    <source>
        <dbReference type="Pfam" id="PF05378"/>
    </source>
</evidence>
<feature type="domain" description="Hydantoinase/oxoprolinase N-terminal" evidence="2">
    <location>
        <begin position="6"/>
        <end position="183"/>
    </location>
</feature>